<dbReference type="EMBL" id="LR796187">
    <property type="protein sequence ID" value="CAB4125583.1"/>
    <property type="molecule type" value="Genomic_DNA"/>
</dbReference>
<name>A0A6J5KXC8_9CAUD</name>
<organism evidence="1">
    <name type="scientific">uncultured Caudovirales phage</name>
    <dbReference type="NCBI Taxonomy" id="2100421"/>
    <lineage>
        <taxon>Viruses</taxon>
        <taxon>Duplodnaviria</taxon>
        <taxon>Heunggongvirae</taxon>
        <taxon>Uroviricota</taxon>
        <taxon>Caudoviricetes</taxon>
        <taxon>Peduoviridae</taxon>
        <taxon>Maltschvirus</taxon>
        <taxon>Maltschvirus maltsch</taxon>
    </lineage>
</organism>
<reference evidence="1" key="1">
    <citation type="submission" date="2020-04" db="EMBL/GenBank/DDBJ databases">
        <authorList>
            <person name="Chiriac C."/>
            <person name="Salcher M."/>
            <person name="Ghai R."/>
            <person name="Kavagutti S V."/>
        </authorList>
    </citation>
    <scope>NUCLEOTIDE SEQUENCE</scope>
</reference>
<accession>A0A6J5KXC8</accession>
<sequence>MDYADVKMGWRMTSEFKPKITYRMAGTHIDLVYNQTPWEYLGQWAMSDRPIGADLGVITERMRAWWPGNYQVVSKQINDSQHGYVVKWVLEFDNPAEETMFRLRWA</sequence>
<evidence type="ECO:0000313" key="1">
    <source>
        <dbReference type="EMBL" id="CAB4125583.1"/>
    </source>
</evidence>
<gene>
    <name evidence="2" type="ORF">UFOVP181_2</name>
    <name evidence="1" type="ORF">UFOVP57_162</name>
</gene>
<proteinExistence type="predicted"/>
<dbReference type="EMBL" id="LR798231">
    <property type="protein sequence ID" value="CAB5208362.1"/>
    <property type="molecule type" value="Genomic_DNA"/>
</dbReference>
<evidence type="ECO:0000313" key="2">
    <source>
        <dbReference type="EMBL" id="CAB5208362.1"/>
    </source>
</evidence>
<protein>
    <submittedName>
        <fullName evidence="1">Uncharacterized protein</fullName>
    </submittedName>
</protein>